<dbReference type="GO" id="GO:0043683">
    <property type="term" value="P:type IV pilus assembly"/>
    <property type="evidence" value="ECO:0007669"/>
    <property type="project" value="InterPro"/>
</dbReference>
<dbReference type="SUPFAM" id="SSF54523">
    <property type="entry name" value="Pili subunits"/>
    <property type="match status" value="1"/>
</dbReference>
<name>A0A0W0V8I4_9GAMM</name>
<reference evidence="1 2" key="1">
    <citation type="submission" date="2015-11" db="EMBL/GenBank/DDBJ databases">
        <title>Genomic analysis of 38 Legionella species identifies large and diverse effector repertoires.</title>
        <authorList>
            <person name="Burstein D."/>
            <person name="Amaro F."/>
            <person name="Zusman T."/>
            <person name="Lifshitz Z."/>
            <person name="Cohen O."/>
            <person name="Gilbert J.A."/>
            <person name="Pupko T."/>
            <person name="Shuman H.A."/>
            <person name="Segal G."/>
        </authorList>
    </citation>
    <scope>NUCLEOTIDE SEQUENCE [LARGE SCALE GENOMIC DNA]</scope>
    <source>
        <strain evidence="1 2">BL-540</strain>
    </source>
</reference>
<evidence type="ECO:0000313" key="1">
    <source>
        <dbReference type="EMBL" id="KTD16404.1"/>
    </source>
</evidence>
<proteinExistence type="predicted"/>
<sequence>MKDMKQAQRLSTGFSLFELLIACLILIILMALAYPNYQKNIIKVRRLDAQNALFNLANRLEHYYANVHSYENASLGTGDAPDVISSNLSSQKWYRLEITSQTADEFSLSAVPINSQANDQECQTFTLNHEGNKGIAAGPCGQPRANARECW</sequence>
<gene>
    <name evidence="1" type="primary">pilE</name>
    <name evidence="1" type="ORF">Ljor_0710</name>
</gene>
<dbReference type="PATRIC" id="fig|456.5.peg.752"/>
<dbReference type="OrthoDB" id="5296638at2"/>
<dbReference type="Gene3D" id="3.30.700.10">
    <property type="entry name" value="Glycoprotein, Type 4 Pilin"/>
    <property type="match status" value="1"/>
</dbReference>
<dbReference type="STRING" id="456.Ljor_0710"/>
<dbReference type="InterPro" id="IPR045584">
    <property type="entry name" value="Pilin-like"/>
</dbReference>
<organism evidence="1 2">
    <name type="scientific">Legionella jordanis</name>
    <dbReference type="NCBI Taxonomy" id="456"/>
    <lineage>
        <taxon>Bacteria</taxon>
        <taxon>Pseudomonadati</taxon>
        <taxon>Pseudomonadota</taxon>
        <taxon>Gammaproteobacteria</taxon>
        <taxon>Legionellales</taxon>
        <taxon>Legionellaceae</taxon>
        <taxon>Legionella</taxon>
    </lineage>
</organism>
<dbReference type="AlphaFoldDB" id="A0A0W0V8I4"/>
<protein>
    <submittedName>
        <fullName evidence="1">Type-IV pilin</fullName>
    </submittedName>
</protein>
<dbReference type="Proteomes" id="UP000055035">
    <property type="component" value="Unassembled WGS sequence"/>
</dbReference>
<keyword evidence="2" id="KW-1185">Reference proteome</keyword>
<accession>A0A0W0V8I4</accession>
<dbReference type="Pfam" id="PF07963">
    <property type="entry name" value="N_methyl"/>
    <property type="match status" value="1"/>
</dbReference>
<comment type="caution">
    <text evidence="1">The sequence shown here is derived from an EMBL/GenBank/DDBJ whole genome shotgun (WGS) entry which is preliminary data.</text>
</comment>
<dbReference type="EMBL" id="LNYJ01000011">
    <property type="protein sequence ID" value="KTD16404.1"/>
    <property type="molecule type" value="Genomic_DNA"/>
</dbReference>
<evidence type="ECO:0000313" key="2">
    <source>
        <dbReference type="Proteomes" id="UP000055035"/>
    </source>
</evidence>
<dbReference type="Pfam" id="PF16732">
    <property type="entry name" value="ComP_DUS"/>
    <property type="match status" value="1"/>
</dbReference>
<dbReference type="InterPro" id="IPR031982">
    <property type="entry name" value="PilE-like"/>
</dbReference>
<dbReference type="InterPro" id="IPR012902">
    <property type="entry name" value="N_methyl_site"/>
</dbReference>